<dbReference type="STRING" id="870242.cpu_00860"/>
<dbReference type="AlphaFoldDB" id="A0A1L8CRM5"/>
<reference evidence="2" key="1">
    <citation type="submission" date="2016-12" db="EMBL/GenBank/DDBJ databases">
        <title>Draft Genome Sequences od Carboxydothermus pertinax and islandicus, Hydrogenogenic Carboxydotrophic Bacteria.</title>
        <authorList>
            <person name="Fukuyama Y."/>
            <person name="Ohmae K."/>
            <person name="Yoneda Y."/>
            <person name="Yoshida T."/>
            <person name="Sako Y."/>
        </authorList>
    </citation>
    <scope>NUCLEOTIDE SEQUENCE [LARGE SCALE GENOMIC DNA]</scope>
    <source>
        <strain evidence="2">Ug1</strain>
    </source>
</reference>
<evidence type="ECO:0000313" key="1">
    <source>
        <dbReference type="EMBL" id="GAV21576.1"/>
    </source>
</evidence>
<dbReference type="Proteomes" id="UP000187485">
    <property type="component" value="Unassembled WGS sequence"/>
</dbReference>
<protein>
    <submittedName>
        <fullName evidence="1">Uncharacterized protein</fullName>
    </submittedName>
</protein>
<dbReference type="RefSeq" id="WP_075858028.1">
    <property type="nucleotide sequence ID" value="NZ_BDJK01000003.1"/>
</dbReference>
<gene>
    <name evidence="1" type="ORF">cpu_00860</name>
</gene>
<sequence>MERPKEKVIRFKVTGIKVGNKLVAVEDPEVDKLLDSDEVREAITDKLAEIFAPIVYRELVEKKSAG</sequence>
<accession>A0A1L8CRM5</accession>
<name>A0A1L8CRM5_9THEO</name>
<proteinExistence type="predicted"/>
<organism evidence="1 2">
    <name type="scientific">Carboxydothermus pertinax</name>
    <dbReference type="NCBI Taxonomy" id="870242"/>
    <lineage>
        <taxon>Bacteria</taxon>
        <taxon>Bacillati</taxon>
        <taxon>Bacillota</taxon>
        <taxon>Clostridia</taxon>
        <taxon>Thermoanaerobacterales</taxon>
        <taxon>Thermoanaerobacteraceae</taxon>
        <taxon>Carboxydothermus</taxon>
    </lineage>
</organism>
<comment type="caution">
    <text evidence="1">The sequence shown here is derived from an EMBL/GenBank/DDBJ whole genome shotgun (WGS) entry which is preliminary data.</text>
</comment>
<dbReference type="EMBL" id="BDJK01000003">
    <property type="protein sequence ID" value="GAV21576.1"/>
    <property type="molecule type" value="Genomic_DNA"/>
</dbReference>
<keyword evidence="2" id="KW-1185">Reference proteome</keyword>
<evidence type="ECO:0000313" key="2">
    <source>
        <dbReference type="Proteomes" id="UP000187485"/>
    </source>
</evidence>
<dbReference type="OrthoDB" id="9851133at2"/>